<protein>
    <recommendedName>
        <fullName evidence="1">isoleucine--tRNA ligase</fullName>
        <ecNumber evidence="1">6.1.1.5</ecNumber>
    </recommendedName>
    <alternativeName>
        <fullName evidence="7">Isoleucyl-tRNA synthetase</fullName>
    </alternativeName>
</protein>
<feature type="domain" description="Aminoacyl-tRNA synthetase class Ia" evidence="8">
    <location>
        <begin position="46"/>
        <end position="661"/>
    </location>
</feature>
<dbReference type="Pfam" id="PF00133">
    <property type="entry name" value="tRNA-synt_1"/>
    <property type="match status" value="1"/>
</dbReference>
<name>A0A024TTP3_9STRA</name>
<keyword evidence="6" id="KW-0030">Aminoacyl-tRNA synthetase</keyword>
<dbReference type="SUPFAM" id="SSF50677">
    <property type="entry name" value="ValRS/IleRS/LeuRS editing domain"/>
    <property type="match status" value="1"/>
</dbReference>
<gene>
    <name evidence="10" type="ORF">H310_10020</name>
</gene>
<dbReference type="EC" id="6.1.1.5" evidence="1"/>
<dbReference type="Pfam" id="PF08264">
    <property type="entry name" value="Anticodon_1"/>
    <property type="match status" value="1"/>
</dbReference>
<keyword evidence="2 10" id="KW-0436">Ligase</keyword>
<dbReference type="PANTHER" id="PTHR42765">
    <property type="entry name" value="SOLEUCYL-TRNA SYNTHETASE"/>
    <property type="match status" value="1"/>
</dbReference>
<dbReference type="SUPFAM" id="SSF52374">
    <property type="entry name" value="Nucleotidylyl transferase"/>
    <property type="match status" value="1"/>
</dbReference>
<dbReference type="InterPro" id="IPR033708">
    <property type="entry name" value="Anticodon_Ile_BEm"/>
</dbReference>
<dbReference type="GeneID" id="20087070"/>
<dbReference type="RefSeq" id="XP_008874480.1">
    <property type="nucleotide sequence ID" value="XM_008876258.1"/>
</dbReference>
<sequence length="966" mass="108491">MVKAPAKPASVVGDVVRKTLNLPKTDFPMRANATVREPQLHARTVTELYATQEKERKGVAKTFYLHDGPPFANGSLHTGHFLNRVLKDIINRYKLQRGYYVHYVPGWDCHGLPIEIKALEKLKQPRDKLDPMDIRKHSRELALGAIESQKQDLMRWGILADWSGDKGTRYLTMDPEYEVKQYDVFKQMVKDGLIVQGYKPVYWSPSSGTALAESELEYQDDHVSSSAYVRFPVKHSPVALKAFPNITAVIWTTTPWTIPANRGLCVRSNLEYAIVEVAPGQHDLVALALVDSYAQTVLHQEHVKVVATVWGKDLTGGVFRHPLNGQDSIVLLGDHVTTDAGTGIVHTAPAHGQEDYFAWMAHHAQHHTDNSMTCLVDEKGCYTAEAGADLAGLFVQTHGTEKVLEQLTASNALVSVSNYTHRFPYDWRTKKPILLRATKQWFAKLDSLHALGHEALDNVNMHPKASRRRLEATLSSRSEWCISRQRAWGVPIPVFYEKDTMEPLLNDVTIAHVQKVMLENGGTDAWWSQPVSTLLAPEYDPAQYVKGTDTLDVWFDSGSSWNAVLPKGVQADIYLEGSDQHRGWFQSSLLTSLAVQRKAPYKNVITHGFILDERGQKMSKSLGNVLVPHDIIEGQPKKKIPPYGVDTLRYWVASTDYTSQVGIGPNTMIKISDHVRKVRNTARFLLANLNDFDPRIDSVAYSDMTSLDQYMLHVLHDLQAEITDGYETFAFNKVQQAIAHFIATDLSAFYMEACKDRLYCEAPADPFRRSAQTVLDVALETITKAIAPVVCHTAEDIRLHRLAQFTNAMLNDVPGSVFLEGWFEPKPEWRNDEVAAAWKVLRSLRLQVNRTVEQLREQGAIKTTMECNIDIYANGELADLLKQVNSRILEDMLMCSGVKLFDLDASAGETTTVMDKYPVRVVVRAAEGHKCPRCWKYALEVNETQETLCTRCATAVGCSSVHDLAD</sequence>
<dbReference type="HAMAP" id="MF_02002">
    <property type="entry name" value="Ile_tRNA_synth_type1"/>
    <property type="match status" value="1"/>
</dbReference>
<evidence type="ECO:0000259" key="8">
    <source>
        <dbReference type="Pfam" id="PF00133"/>
    </source>
</evidence>
<dbReference type="OrthoDB" id="10264412at2759"/>
<dbReference type="EMBL" id="KI913975">
    <property type="protein sequence ID" value="ETV96702.1"/>
    <property type="molecule type" value="Genomic_DNA"/>
</dbReference>
<dbReference type="AlphaFoldDB" id="A0A024TTP3"/>
<dbReference type="PRINTS" id="PR00984">
    <property type="entry name" value="TRNASYNTHILE"/>
</dbReference>
<dbReference type="InterPro" id="IPR002300">
    <property type="entry name" value="aa-tRNA-synth_Ia"/>
</dbReference>
<dbReference type="GO" id="GO:0005524">
    <property type="term" value="F:ATP binding"/>
    <property type="evidence" value="ECO:0007669"/>
    <property type="project" value="UniProtKB-KW"/>
</dbReference>
<evidence type="ECO:0000256" key="4">
    <source>
        <dbReference type="ARBA" id="ARBA00022840"/>
    </source>
</evidence>
<keyword evidence="3" id="KW-0547">Nucleotide-binding</keyword>
<evidence type="ECO:0000256" key="6">
    <source>
        <dbReference type="ARBA" id="ARBA00023146"/>
    </source>
</evidence>
<dbReference type="Gene3D" id="3.90.740.10">
    <property type="entry name" value="Valyl/Leucyl/Isoleucyl-tRNA synthetase, editing domain"/>
    <property type="match status" value="1"/>
</dbReference>
<evidence type="ECO:0000256" key="7">
    <source>
        <dbReference type="ARBA" id="ARBA00032665"/>
    </source>
</evidence>
<keyword evidence="5" id="KW-0648">Protein biosynthesis</keyword>
<dbReference type="GO" id="GO:0005739">
    <property type="term" value="C:mitochondrion"/>
    <property type="evidence" value="ECO:0007669"/>
    <property type="project" value="TreeGrafter"/>
</dbReference>
<dbReference type="InterPro" id="IPR002301">
    <property type="entry name" value="Ile-tRNA-ligase"/>
</dbReference>
<evidence type="ECO:0000256" key="5">
    <source>
        <dbReference type="ARBA" id="ARBA00022917"/>
    </source>
</evidence>
<dbReference type="Gene3D" id="1.10.730.20">
    <property type="match status" value="1"/>
</dbReference>
<dbReference type="STRING" id="157072.A0A024TTP3"/>
<evidence type="ECO:0000259" key="9">
    <source>
        <dbReference type="Pfam" id="PF08264"/>
    </source>
</evidence>
<accession>A0A024TTP3</accession>
<dbReference type="Gene3D" id="3.40.50.620">
    <property type="entry name" value="HUPs"/>
    <property type="match status" value="2"/>
</dbReference>
<dbReference type="NCBIfam" id="TIGR00392">
    <property type="entry name" value="ileS"/>
    <property type="match status" value="1"/>
</dbReference>
<organism evidence="10">
    <name type="scientific">Aphanomyces invadans</name>
    <dbReference type="NCBI Taxonomy" id="157072"/>
    <lineage>
        <taxon>Eukaryota</taxon>
        <taxon>Sar</taxon>
        <taxon>Stramenopiles</taxon>
        <taxon>Oomycota</taxon>
        <taxon>Saprolegniomycetes</taxon>
        <taxon>Saprolegniales</taxon>
        <taxon>Verrucalvaceae</taxon>
        <taxon>Aphanomyces</taxon>
    </lineage>
</organism>
<dbReference type="CDD" id="cd07960">
    <property type="entry name" value="Anticodon_Ia_Ile_BEm"/>
    <property type="match status" value="1"/>
</dbReference>
<dbReference type="eggNOG" id="KOG0433">
    <property type="taxonomic scope" value="Eukaryota"/>
</dbReference>
<reference evidence="10" key="1">
    <citation type="submission" date="2013-12" db="EMBL/GenBank/DDBJ databases">
        <title>The Genome Sequence of Aphanomyces invadans NJM9701.</title>
        <authorList>
            <consortium name="The Broad Institute Genomics Platform"/>
            <person name="Russ C."/>
            <person name="Tyler B."/>
            <person name="van West P."/>
            <person name="Dieguez-Uribeondo J."/>
            <person name="Young S.K."/>
            <person name="Zeng Q."/>
            <person name="Gargeya S."/>
            <person name="Fitzgerald M."/>
            <person name="Abouelleil A."/>
            <person name="Alvarado L."/>
            <person name="Chapman S.B."/>
            <person name="Gainer-Dewar J."/>
            <person name="Goldberg J."/>
            <person name="Griggs A."/>
            <person name="Gujja S."/>
            <person name="Hansen M."/>
            <person name="Howarth C."/>
            <person name="Imamovic A."/>
            <person name="Ireland A."/>
            <person name="Larimer J."/>
            <person name="McCowan C."/>
            <person name="Murphy C."/>
            <person name="Pearson M."/>
            <person name="Poon T.W."/>
            <person name="Priest M."/>
            <person name="Roberts A."/>
            <person name="Saif S."/>
            <person name="Shea T."/>
            <person name="Sykes S."/>
            <person name="Wortman J."/>
            <person name="Nusbaum C."/>
            <person name="Birren B."/>
        </authorList>
    </citation>
    <scope>NUCLEOTIDE SEQUENCE [LARGE SCALE GENOMIC DNA]</scope>
    <source>
        <strain evidence="10">NJM9701</strain>
    </source>
</reference>
<evidence type="ECO:0000256" key="3">
    <source>
        <dbReference type="ARBA" id="ARBA00022741"/>
    </source>
</evidence>
<evidence type="ECO:0000256" key="2">
    <source>
        <dbReference type="ARBA" id="ARBA00022598"/>
    </source>
</evidence>
<dbReference type="GO" id="GO:0032543">
    <property type="term" value="P:mitochondrial translation"/>
    <property type="evidence" value="ECO:0007669"/>
    <property type="project" value="TreeGrafter"/>
</dbReference>
<dbReference type="InterPro" id="IPR014729">
    <property type="entry name" value="Rossmann-like_a/b/a_fold"/>
</dbReference>
<dbReference type="SUPFAM" id="SSF47323">
    <property type="entry name" value="Anticodon-binding domain of a subclass of class I aminoacyl-tRNA synthetases"/>
    <property type="match status" value="1"/>
</dbReference>
<evidence type="ECO:0000313" key="10">
    <source>
        <dbReference type="EMBL" id="ETV96702.1"/>
    </source>
</evidence>
<dbReference type="GO" id="GO:0002161">
    <property type="term" value="F:aminoacyl-tRNA deacylase activity"/>
    <property type="evidence" value="ECO:0007669"/>
    <property type="project" value="InterPro"/>
</dbReference>
<dbReference type="GO" id="GO:0004822">
    <property type="term" value="F:isoleucine-tRNA ligase activity"/>
    <property type="evidence" value="ECO:0007669"/>
    <property type="project" value="UniProtKB-EC"/>
</dbReference>
<dbReference type="GO" id="GO:0006428">
    <property type="term" value="P:isoleucyl-tRNA aminoacylation"/>
    <property type="evidence" value="ECO:0007669"/>
    <property type="project" value="InterPro"/>
</dbReference>
<proteinExistence type="inferred from homology"/>
<dbReference type="VEuPathDB" id="FungiDB:H310_10020"/>
<dbReference type="PANTHER" id="PTHR42765:SF1">
    <property type="entry name" value="ISOLEUCINE--TRNA LIGASE, MITOCHONDRIAL"/>
    <property type="match status" value="1"/>
</dbReference>
<dbReference type="InterPro" id="IPR009080">
    <property type="entry name" value="tRNAsynth_Ia_anticodon-bd"/>
</dbReference>
<feature type="domain" description="Methionyl/Valyl/Leucyl/Isoleucyl-tRNA synthetase anticodon-binding" evidence="9">
    <location>
        <begin position="708"/>
        <end position="869"/>
    </location>
</feature>
<evidence type="ECO:0000256" key="1">
    <source>
        <dbReference type="ARBA" id="ARBA00013165"/>
    </source>
</evidence>
<dbReference type="GO" id="GO:0000049">
    <property type="term" value="F:tRNA binding"/>
    <property type="evidence" value="ECO:0007669"/>
    <property type="project" value="InterPro"/>
</dbReference>
<dbReference type="InterPro" id="IPR050081">
    <property type="entry name" value="Ile-tRNA_ligase"/>
</dbReference>
<dbReference type="InterPro" id="IPR013155">
    <property type="entry name" value="M/V/L/I-tRNA-synth_anticd-bd"/>
</dbReference>
<keyword evidence="4" id="KW-0067">ATP-binding</keyword>
<dbReference type="Gene3D" id="1.10.10.830">
    <property type="entry name" value="Ile-tRNA synthetase CP2 domain-like"/>
    <property type="match status" value="1"/>
</dbReference>
<dbReference type="InterPro" id="IPR009008">
    <property type="entry name" value="Val/Leu/Ile-tRNA-synth_edit"/>
</dbReference>
<dbReference type="InterPro" id="IPR023585">
    <property type="entry name" value="Ile-tRNA-ligase_type1"/>
</dbReference>